<dbReference type="EMBL" id="JANLCJ010000619">
    <property type="protein sequence ID" value="MCS5737344.1"/>
    <property type="molecule type" value="Genomic_DNA"/>
</dbReference>
<comment type="similarity">
    <text evidence="1">Belongs to the DNA polymerase type-B family.</text>
</comment>
<keyword evidence="7" id="KW-0238">DNA-binding</keyword>
<keyword evidence="4" id="KW-0548">Nucleotidyltransferase</keyword>
<proteinExistence type="inferred from homology"/>
<sequence>MFNWYDGGITHVNENYRGQFVDNLTFLDINSSYPSQMVKDVDIPIGEGVKGDVKGFDFKFYTLIPKKTIINKSGIPFNS</sequence>
<keyword evidence="11" id="KW-1185">Reference proteome</keyword>
<dbReference type="RefSeq" id="WP_259543711.1">
    <property type="nucleotide sequence ID" value="NZ_JANLCJ010000619.1"/>
</dbReference>
<dbReference type="EC" id="2.7.7.7" evidence="2"/>
<evidence type="ECO:0000256" key="5">
    <source>
        <dbReference type="ARBA" id="ARBA00022705"/>
    </source>
</evidence>
<evidence type="ECO:0000256" key="6">
    <source>
        <dbReference type="ARBA" id="ARBA00022932"/>
    </source>
</evidence>
<evidence type="ECO:0000256" key="4">
    <source>
        <dbReference type="ARBA" id="ARBA00022695"/>
    </source>
</evidence>
<evidence type="ECO:0000256" key="1">
    <source>
        <dbReference type="ARBA" id="ARBA00005755"/>
    </source>
</evidence>
<evidence type="ECO:0000313" key="11">
    <source>
        <dbReference type="Proteomes" id="UP001165586"/>
    </source>
</evidence>
<dbReference type="InterPro" id="IPR043502">
    <property type="entry name" value="DNA/RNA_pol_sf"/>
</dbReference>
<feature type="non-terminal residue" evidence="10">
    <location>
        <position position="79"/>
    </location>
</feature>
<dbReference type="InterPro" id="IPR004868">
    <property type="entry name" value="DNA-dir_DNA_pol_B_mt/vir"/>
</dbReference>
<comment type="caution">
    <text evidence="10">The sequence shown here is derived from an EMBL/GenBank/DDBJ whole genome shotgun (WGS) entry which is preliminary data.</text>
</comment>
<feature type="domain" description="DNA-directed DNA polymerase family B mitochondria/virus" evidence="9">
    <location>
        <begin position="5"/>
        <end position="48"/>
    </location>
</feature>
<keyword evidence="3" id="KW-0808">Transferase</keyword>
<dbReference type="Gene3D" id="3.90.1600.10">
    <property type="entry name" value="Palm domain of DNA polymerase"/>
    <property type="match status" value="1"/>
</dbReference>
<name>A0ABT2HBL9_9MICO</name>
<dbReference type="InterPro" id="IPR023211">
    <property type="entry name" value="DNA_pol_palm_dom_sf"/>
</dbReference>
<accession>A0ABT2HBL9</accession>
<evidence type="ECO:0000256" key="7">
    <source>
        <dbReference type="ARBA" id="ARBA00023125"/>
    </source>
</evidence>
<dbReference type="SUPFAM" id="SSF56672">
    <property type="entry name" value="DNA/RNA polymerases"/>
    <property type="match status" value="1"/>
</dbReference>
<gene>
    <name evidence="10" type="ORF">N1032_26795</name>
</gene>
<keyword evidence="5" id="KW-0235">DNA replication</keyword>
<evidence type="ECO:0000256" key="2">
    <source>
        <dbReference type="ARBA" id="ARBA00012417"/>
    </source>
</evidence>
<evidence type="ECO:0000259" key="9">
    <source>
        <dbReference type="Pfam" id="PF03175"/>
    </source>
</evidence>
<comment type="catalytic activity">
    <reaction evidence="8">
        <text>DNA(n) + a 2'-deoxyribonucleoside 5'-triphosphate = DNA(n+1) + diphosphate</text>
        <dbReference type="Rhea" id="RHEA:22508"/>
        <dbReference type="Rhea" id="RHEA-COMP:17339"/>
        <dbReference type="Rhea" id="RHEA-COMP:17340"/>
        <dbReference type="ChEBI" id="CHEBI:33019"/>
        <dbReference type="ChEBI" id="CHEBI:61560"/>
        <dbReference type="ChEBI" id="CHEBI:173112"/>
        <dbReference type="EC" id="2.7.7.7"/>
    </reaction>
</comment>
<protein>
    <recommendedName>
        <fullName evidence="2">DNA-directed DNA polymerase</fullName>
        <ecNumber evidence="2">2.7.7.7</ecNumber>
    </recommendedName>
</protein>
<dbReference type="Proteomes" id="UP001165586">
    <property type="component" value="Unassembled WGS sequence"/>
</dbReference>
<evidence type="ECO:0000313" key="10">
    <source>
        <dbReference type="EMBL" id="MCS5737344.1"/>
    </source>
</evidence>
<evidence type="ECO:0000256" key="3">
    <source>
        <dbReference type="ARBA" id="ARBA00022679"/>
    </source>
</evidence>
<reference evidence="10" key="1">
    <citation type="submission" date="2022-08" db="EMBL/GenBank/DDBJ databases">
        <authorList>
            <person name="Deng Y."/>
            <person name="Han X.-F."/>
            <person name="Zhang Y.-Q."/>
        </authorList>
    </citation>
    <scope>NUCLEOTIDE SEQUENCE</scope>
    <source>
        <strain evidence="10">CPCC 203386</strain>
    </source>
</reference>
<dbReference type="Pfam" id="PF03175">
    <property type="entry name" value="DNA_pol_B_2"/>
    <property type="match status" value="1"/>
</dbReference>
<evidence type="ECO:0000256" key="8">
    <source>
        <dbReference type="ARBA" id="ARBA00049244"/>
    </source>
</evidence>
<keyword evidence="6" id="KW-0239">DNA-directed DNA polymerase</keyword>
<organism evidence="10 11">
    <name type="scientific">Herbiconiux daphne</name>
    <dbReference type="NCBI Taxonomy" id="2970914"/>
    <lineage>
        <taxon>Bacteria</taxon>
        <taxon>Bacillati</taxon>
        <taxon>Actinomycetota</taxon>
        <taxon>Actinomycetes</taxon>
        <taxon>Micrococcales</taxon>
        <taxon>Microbacteriaceae</taxon>
        <taxon>Herbiconiux</taxon>
    </lineage>
</organism>